<dbReference type="Pfam" id="PF00356">
    <property type="entry name" value="LacI"/>
    <property type="match status" value="1"/>
</dbReference>
<evidence type="ECO:0000259" key="4">
    <source>
        <dbReference type="PROSITE" id="PS50932"/>
    </source>
</evidence>
<dbReference type="Proteomes" id="UP001451571">
    <property type="component" value="Chromosome"/>
</dbReference>
<reference evidence="5 6" key="1">
    <citation type="submission" date="2024-02" db="EMBL/GenBank/DDBJ databases">
        <title>Bacterial strain from lacustrine sediment.</title>
        <authorList>
            <person name="Petit C."/>
            <person name="Fadhlaoui K."/>
        </authorList>
    </citation>
    <scope>NUCLEOTIDE SEQUENCE [LARGE SCALE GENOMIC DNA]</scope>
    <source>
        <strain evidence="5 6">IPX-CK</strain>
    </source>
</reference>
<dbReference type="SUPFAM" id="SSF47413">
    <property type="entry name" value="lambda repressor-like DNA-binding domains"/>
    <property type="match status" value="1"/>
</dbReference>
<dbReference type="CDD" id="cd01392">
    <property type="entry name" value="HTH_LacI"/>
    <property type="match status" value="1"/>
</dbReference>
<evidence type="ECO:0000256" key="2">
    <source>
        <dbReference type="ARBA" id="ARBA00023125"/>
    </source>
</evidence>
<organism evidence="5 6">
    <name type="scientific">Kineothrix sedimenti</name>
    <dbReference type="NCBI Taxonomy" id="3123317"/>
    <lineage>
        <taxon>Bacteria</taxon>
        <taxon>Bacillati</taxon>
        <taxon>Bacillota</taxon>
        <taxon>Clostridia</taxon>
        <taxon>Lachnospirales</taxon>
        <taxon>Lachnospiraceae</taxon>
        <taxon>Kineothrix</taxon>
    </lineage>
</organism>
<dbReference type="InterPro" id="IPR000843">
    <property type="entry name" value="HTH_LacI"/>
</dbReference>
<dbReference type="RefSeq" id="WP_342756463.1">
    <property type="nucleotide sequence ID" value="NZ_CP146256.1"/>
</dbReference>
<feature type="domain" description="HTH lacI-type" evidence="4">
    <location>
        <begin position="4"/>
        <end position="58"/>
    </location>
</feature>
<evidence type="ECO:0000256" key="1">
    <source>
        <dbReference type="ARBA" id="ARBA00023015"/>
    </source>
</evidence>
<dbReference type="InterPro" id="IPR046335">
    <property type="entry name" value="LacI/GalR-like_sensor"/>
</dbReference>
<dbReference type="SUPFAM" id="SSF53822">
    <property type="entry name" value="Periplasmic binding protein-like I"/>
    <property type="match status" value="1"/>
</dbReference>
<dbReference type="PROSITE" id="PS50932">
    <property type="entry name" value="HTH_LACI_2"/>
    <property type="match status" value="1"/>
</dbReference>
<dbReference type="GO" id="GO:0003677">
    <property type="term" value="F:DNA binding"/>
    <property type="evidence" value="ECO:0007669"/>
    <property type="project" value="UniProtKB-KW"/>
</dbReference>
<dbReference type="SMART" id="SM00354">
    <property type="entry name" value="HTH_LACI"/>
    <property type="match status" value="1"/>
</dbReference>
<dbReference type="InterPro" id="IPR028082">
    <property type="entry name" value="Peripla_BP_I"/>
</dbReference>
<keyword evidence="1" id="KW-0805">Transcription regulation</keyword>
<sequence>MRKITIKDVATETGLSIATVSYAMSGKKVLPPETVQQVKDAIKKLGYVKNISASSLASNKSSLIGVVIPQTEPGSMMVFQNPFYSEILSSIEYNARIRGYHVIVSGTNADETYFHLAQQRNLDGIIVIGAYSEDFYEGLNESNIPVVLVDSYMDNHAYKEVKLDDIYGGYAATKYLLEHGHKKIAFLSGKLKTGGVSAKRYEGYRSALEEGGVPVNPSYLFHANVDFEKARKMARRIVTETDCTAIFCTADVIAMGAIKELNIMQIKIPQQISIIGFDNLDIANYCTPGLTTIGQDIFEKGKKAVEMLCYTMDEKVKEPEEYVVPIQIVERESVAYI</sequence>
<evidence type="ECO:0000256" key="3">
    <source>
        <dbReference type="ARBA" id="ARBA00023163"/>
    </source>
</evidence>
<name>A0ABZ3ESQ2_9FIRM</name>
<evidence type="ECO:0000313" key="5">
    <source>
        <dbReference type="EMBL" id="XAH72850.1"/>
    </source>
</evidence>
<dbReference type="CDD" id="cd06267">
    <property type="entry name" value="PBP1_LacI_sugar_binding-like"/>
    <property type="match status" value="1"/>
</dbReference>
<gene>
    <name evidence="5" type="ORF">V6984_15235</name>
</gene>
<dbReference type="InterPro" id="IPR010982">
    <property type="entry name" value="Lambda_DNA-bd_dom_sf"/>
</dbReference>
<dbReference type="Pfam" id="PF13377">
    <property type="entry name" value="Peripla_BP_3"/>
    <property type="match status" value="1"/>
</dbReference>
<keyword evidence="6" id="KW-1185">Reference proteome</keyword>
<dbReference type="Gene3D" id="3.40.50.2300">
    <property type="match status" value="2"/>
</dbReference>
<dbReference type="EMBL" id="CP146256">
    <property type="protein sequence ID" value="XAH72850.1"/>
    <property type="molecule type" value="Genomic_DNA"/>
</dbReference>
<keyword evidence="2 5" id="KW-0238">DNA-binding</keyword>
<keyword evidence="3" id="KW-0804">Transcription</keyword>
<dbReference type="Gene3D" id="1.10.260.40">
    <property type="entry name" value="lambda repressor-like DNA-binding domains"/>
    <property type="match status" value="1"/>
</dbReference>
<dbReference type="PANTHER" id="PTHR30146">
    <property type="entry name" value="LACI-RELATED TRANSCRIPTIONAL REPRESSOR"/>
    <property type="match status" value="1"/>
</dbReference>
<proteinExistence type="predicted"/>
<evidence type="ECO:0000313" key="6">
    <source>
        <dbReference type="Proteomes" id="UP001451571"/>
    </source>
</evidence>
<dbReference type="PANTHER" id="PTHR30146:SF24">
    <property type="entry name" value="XYLOSE OPERON REGULATORY PROTEIN"/>
    <property type="match status" value="1"/>
</dbReference>
<accession>A0ABZ3ESQ2</accession>
<protein>
    <submittedName>
        <fullName evidence="5">LacI family DNA-binding transcriptional regulator</fullName>
    </submittedName>
</protein>